<proteinExistence type="predicted"/>
<name>V8NMK9_OPHHA</name>
<feature type="non-terminal residue" evidence="2">
    <location>
        <position position="1"/>
    </location>
</feature>
<dbReference type="Proteomes" id="UP000018936">
    <property type="component" value="Unassembled WGS sequence"/>
</dbReference>
<evidence type="ECO:0000313" key="3">
    <source>
        <dbReference type="Proteomes" id="UP000018936"/>
    </source>
</evidence>
<dbReference type="EMBL" id="AZIM01002815">
    <property type="protein sequence ID" value="ETE63305.1"/>
    <property type="molecule type" value="Genomic_DNA"/>
</dbReference>
<evidence type="ECO:0000313" key="2">
    <source>
        <dbReference type="EMBL" id="ETE63305.1"/>
    </source>
</evidence>
<comment type="caution">
    <text evidence="2">The sequence shown here is derived from an EMBL/GenBank/DDBJ whole genome shotgun (WGS) entry which is preliminary data.</text>
</comment>
<feature type="compositionally biased region" description="Basic and acidic residues" evidence="1">
    <location>
        <begin position="74"/>
        <end position="83"/>
    </location>
</feature>
<feature type="compositionally biased region" description="Basic residues" evidence="1">
    <location>
        <begin position="158"/>
        <end position="199"/>
    </location>
</feature>
<accession>V8NMK9</accession>
<feature type="compositionally biased region" description="Basic and acidic residues" evidence="1">
    <location>
        <begin position="200"/>
        <end position="213"/>
    </location>
</feature>
<feature type="compositionally biased region" description="Basic and acidic residues" evidence="1">
    <location>
        <begin position="111"/>
        <end position="157"/>
    </location>
</feature>
<feature type="region of interest" description="Disordered" evidence="1">
    <location>
        <begin position="275"/>
        <end position="302"/>
    </location>
</feature>
<gene>
    <name evidence="2" type="primary">Srst</name>
    <name evidence="2" type="ORF">L345_10943</name>
</gene>
<feature type="region of interest" description="Disordered" evidence="1">
    <location>
        <begin position="33"/>
        <end position="226"/>
    </location>
</feature>
<protein>
    <submittedName>
        <fullName evidence="2">Octapeptide-repeat protein T2</fullName>
    </submittedName>
</protein>
<reference evidence="2 3" key="1">
    <citation type="journal article" date="2013" name="Proc. Natl. Acad. Sci. U.S.A.">
        <title>The king cobra genome reveals dynamic gene evolution and adaptation in the snake venom system.</title>
        <authorList>
            <person name="Vonk F.J."/>
            <person name="Casewell N.R."/>
            <person name="Henkel C.V."/>
            <person name="Heimberg A.M."/>
            <person name="Jansen H.J."/>
            <person name="McCleary R.J."/>
            <person name="Kerkkamp H.M."/>
            <person name="Vos R.A."/>
            <person name="Guerreiro I."/>
            <person name="Calvete J.J."/>
            <person name="Wuster W."/>
            <person name="Woods A.E."/>
            <person name="Logan J.M."/>
            <person name="Harrison R.A."/>
            <person name="Castoe T.A."/>
            <person name="de Koning A.P."/>
            <person name="Pollock D.D."/>
            <person name="Yandell M."/>
            <person name="Calderon D."/>
            <person name="Renjifo C."/>
            <person name="Currier R.B."/>
            <person name="Salgado D."/>
            <person name="Pla D."/>
            <person name="Sanz L."/>
            <person name="Hyder A.S."/>
            <person name="Ribeiro J.M."/>
            <person name="Arntzen J.W."/>
            <person name="van den Thillart G.E."/>
            <person name="Boetzer M."/>
            <person name="Pirovano W."/>
            <person name="Dirks R.P."/>
            <person name="Spaink H.P."/>
            <person name="Duboule D."/>
            <person name="McGlinn E."/>
            <person name="Kini R.M."/>
            <person name="Richardson M.K."/>
        </authorList>
    </citation>
    <scope>NUCLEOTIDE SEQUENCE</scope>
    <source>
        <tissue evidence="2">Blood</tissue>
    </source>
</reference>
<keyword evidence="3" id="KW-1185">Reference proteome</keyword>
<dbReference type="AlphaFoldDB" id="V8NMK9"/>
<sequence length="493" mass="56163">MQYKTLVHPDPVLLKIPPRLILFKSLKSVKGFKKQGEPGKMLQSLEEKNSPRRLARPNTLARFPSVKGKNARSGPEKELKKPAEMGGRFWGRHKNRFGEGGRKKGRKLGRRKEGGKIEEGREGRREGGRKLGRRMREGRKTEERRKGGREEGRERGRKETRRKEGRKLGRRKEERRKREKKRQKKEGRKRTRKGRRRKKGREEGRIGKELGRRKEGRRKREGGREGGKIVREELRLELHLICLPQHNTTTQSPDPAATPRSVPILSKTGFRVKNQPDRIQPSFSGASKTPRLNFPVKKIPCPPNQEMVPPSSFCKKKKKKKGGQWMDFNAGSWKPTHLNCKHKTIMPKPFPKKVALRTNLGSARPSSETCFKGSSCSFHAQLYQKAIQTKPGPDYTQIRAKLLITTYKVSVGVILLAKIAPPSFDSKKISVSRNCFATDGGSFANRLQIFSGGRGGCPAKMDTLIIRPLLPNQSRWDTVQLRPTFSSCKKQSV</sequence>
<organism evidence="2 3">
    <name type="scientific">Ophiophagus hannah</name>
    <name type="common">King cobra</name>
    <name type="synonym">Naja hannah</name>
    <dbReference type="NCBI Taxonomy" id="8665"/>
    <lineage>
        <taxon>Eukaryota</taxon>
        <taxon>Metazoa</taxon>
        <taxon>Chordata</taxon>
        <taxon>Craniata</taxon>
        <taxon>Vertebrata</taxon>
        <taxon>Euteleostomi</taxon>
        <taxon>Lepidosauria</taxon>
        <taxon>Squamata</taxon>
        <taxon>Bifurcata</taxon>
        <taxon>Unidentata</taxon>
        <taxon>Episquamata</taxon>
        <taxon>Toxicofera</taxon>
        <taxon>Serpentes</taxon>
        <taxon>Colubroidea</taxon>
        <taxon>Elapidae</taxon>
        <taxon>Elapinae</taxon>
        <taxon>Ophiophagus</taxon>
    </lineage>
</organism>
<evidence type="ECO:0000256" key="1">
    <source>
        <dbReference type="SAM" id="MobiDB-lite"/>
    </source>
</evidence>